<dbReference type="EMBL" id="JBHFEH010000007">
    <property type="protein sequence ID" value="KAL2056604.1"/>
    <property type="molecule type" value="Genomic_DNA"/>
</dbReference>
<name>A0ABR4BFM1_9LECA</name>
<dbReference type="PANTHER" id="PTHR46411">
    <property type="entry name" value="FAMILY ATPASE, PUTATIVE-RELATED"/>
    <property type="match status" value="1"/>
</dbReference>
<evidence type="ECO:0000313" key="3">
    <source>
        <dbReference type="EMBL" id="KAL2056604.1"/>
    </source>
</evidence>
<dbReference type="Pfam" id="PF22942">
    <property type="entry name" value="DUF7025"/>
    <property type="match status" value="1"/>
</dbReference>
<comment type="caution">
    <text evidence="3">The sequence shown here is derived from an EMBL/GenBank/DDBJ whole genome shotgun (WGS) entry which is preliminary data.</text>
</comment>
<feature type="region of interest" description="Disordered" evidence="1">
    <location>
        <begin position="1"/>
        <end position="28"/>
    </location>
</feature>
<feature type="domain" description="AAA+ ATPase" evidence="2">
    <location>
        <begin position="498"/>
        <end position="623"/>
    </location>
</feature>
<dbReference type="PANTHER" id="PTHR46411:SF1">
    <property type="entry name" value="FAMILY ATPASE, PUTATIVE (AFU_ORTHOLOGUE AFUA_7G05752)-RELATED"/>
    <property type="match status" value="1"/>
</dbReference>
<reference evidence="3 4" key="1">
    <citation type="submission" date="2024-09" db="EMBL/GenBank/DDBJ databases">
        <title>Rethinking Asexuality: The Enigmatic Case of Functional Sexual Genes in Lepraria (Stereocaulaceae).</title>
        <authorList>
            <person name="Doellman M."/>
            <person name="Sun Y."/>
            <person name="Barcenas-Pena A."/>
            <person name="Lumbsch H.T."/>
            <person name="Grewe F."/>
        </authorList>
    </citation>
    <scope>NUCLEOTIDE SEQUENCE [LARGE SCALE GENOMIC DNA]</scope>
    <source>
        <strain evidence="3 4">Grewe 0041</strain>
    </source>
</reference>
<organism evidence="3 4">
    <name type="scientific">Lepraria finkii</name>
    <dbReference type="NCBI Taxonomy" id="1340010"/>
    <lineage>
        <taxon>Eukaryota</taxon>
        <taxon>Fungi</taxon>
        <taxon>Dikarya</taxon>
        <taxon>Ascomycota</taxon>
        <taxon>Pezizomycotina</taxon>
        <taxon>Lecanoromycetes</taxon>
        <taxon>OSLEUM clade</taxon>
        <taxon>Lecanoromycetidae</taxon>
        <taxon>Lecanorales</taxon>
        <taxon>Lecanorineae</taxon>
        <taxon>Stereocaulaceae</taxon>
        <taxon>Lepraria</taxon>
    </lineage>
</organism>
<dbReference type="CDD" id="cd19481">
    <property type="entry name" value="RecA-like_protease"/>
    <property type="match status" value="1"/>
</dbReference>
<evidence type="ECO:0000259" key="2">
    <source>
        <dbReference type="SMART" id="SM00382"/>
    </source>
</evidence>
<accession>A0ABR4BFM1</accession>
<dbReference type="InterPro" id="IPR027417">
    <property type="entry name" value="P-loop_NTPase"/>
</dbReference>
<dbReference type="InterPro" id="IPR003593">
    <property type="entry name" value="AAA+_ATPase"/>
</dbReference>
<dbReference type="SUPFAM" id="SSF52540">
    <property type="entry name" value="P-loop containing nucleoside triphosphate hydrolases"/>
    <property type="match status" value="1"/>
</dbReference>
<dbReference type="Proteomes" id="UP001590951">
    <property type="component" value="Unassembled WGS sequence"/>
</dbReference>
<dbReference type="InterPro" id="IPR054289">
    <property type="entry name" value="DUF7025"/>
</dbReference>
<keyword evidence="4" id="KW-1185">Reference proteome</keyword>
<proteinExistence type="predicted"/>
<evidence type="ECO:0000313" key="4">
    <source>
        <dbReference type="Proteomes" id="UP001590951"/>
    </source>
</evidence>
<feature type="compositionally biased region" description="Pro residues" evidence="1">
    <location>
        <begin position="12"/>
        <end position="25"/>
    </location>
</feature>
<gene>
    <name evidence="3" type="ORF">ABVK25_002998</name>
</gene>
<dbReference type="InterPro" id="IPR003959">
    <property type="entry name" value="ATPase_AAA_core"/>
</dbReference>
<dbReference type="Pfam" id="PF00004">
    <property type="entry name" value="AAA"/>
    <property type="match status" value="1"/>
</dbReference>
<dbReference type="SMART" id="SM00382">
    <property type="entry name" value="AAA"/>
    <property type="match status" value="1"/>
</dbReference>
<dbReference type="Gene3D" id="3.40.50.300">
    <property type="entry name" value="P-loop containing nucleotide triphosphate hydrolases"/>
    <property type="match status" value="1"/>
</dbReference>
<evidence type="ECO:0000256" key="1">
    <source>
        <dbReference type="SAM" id="MobiDB-lite"/>
    </source>
</evidence>
<sequence>MAPTDVVISIPPTSPRPPETPPSSPALPASEQVLTLKHVQHFVELLKTVQATQTLQSPGEAPQPVKTEEQFGDEQKVAARASKLEFKTVNEVWDPKTYEYKIEESVKPSDAVADLDQYVFVVRQRIDKKTLDPTYYVDIKSEGLRDILRMVLRNTVNLNEDKPAVERNLLYNYLHELESYQSNTNTGTAHDATCLEHLDLLVDFIKTTYHSTAQRLLSLLENDEITYDLLWTLFTPNSIAYTTCFGTDKPRCVIYNAGEEQETSTGLKYYKMECRYLDYDGQVFGEASINLAIVKFRGKRRISTLNAFPLRYHPDEQGMKAQLVECGRKFISMIGAYHRHCRGTAFYMKDGEPVKVFVDSRVMLDAAFFRKMNPNYTRPQPQELVRKKMDNDGYFDAFSESSSERTLDQIKGNGVEPTKLEENDLLICCPTVPGFGLGDKTWLEFAVADIEDIKWSSTPFDCLTIPDEQKEVIIALAETRLGLVPSVPFDDFVTGKGRGLNVLLHGTPGVGKTLTAEAVSEHLQRPLYSISAGELSLDSATMEVQLLRVFQTANHWNALILLDEADVYLEQRSKADVARNKLVSVFLRKLEYCDGIMFLTTNRVSNFDDAILSRIHLMLKYHELDANVRSQIWGHMLHRAHTSKGGAVVTRKETGRLATTEFNGRQIKNVVTIAHALATKGNTRVAYSHILQAVKASENFIREFNGTSVVESLYH</sequence>
<protein>
    <recommendedName>
        <fullName evidence="2">AAA+ ATPase domain-containing protein</fullName>
    </recommendedName>
</protein>